<evidence type="ECO:0000313" key="1">
    <source>
        <dbReference type="EMBL" id="MBC2242241.1"/>
    </source>
</evidence>
<reference evidence="1 2" key="1">
    <citation type="submission" date="2020-03" db="EMBL/GenBank/DDBJ databases">
        <title>Soil Listeria distribution.</title>
        <authorList>
            <person name="Liao J."/>
            <person name="Wiedmann M."/>
        </authorList>
    </citation>
    <scope>NUCLEOTIDE SEQUENCE [LARGE SCALE GENOMIC DNA]</scope>
    <source>
        <strain evidence="1 2">FSL L7-0149</strain>
    </source>
</reference>
<protein>
    <submittedName>
        <fullName evidence="1">Uncharacterized protein</fullName>
    </submittedName>
</protein>
<accession>A0A842FEK3</accession>
<dbReference type="Proteomes" id="UP000553016">
    <property type="component" value="Unassembled WGS sequence"/>
</dbReference>
<proteinExistence type="predicted"/>
<dbReference type="RefSeq" id="WP_185541790.1">
    <property type="nucleotide sequence ID" value="NZ_JAARZA010000011.1"/>
</dbReference>
<gene>
    <name evidence="1" type="ORF">HCB35_17340</name>
</gene>
<comment type="caution">
    <text evidence="1">The sequence shown here is derived from an EMBL/GenBank/DDBJ whole genome shotgun (WGS) entry which is preliminary data.</text>
</comment>
<sequence>MLRRWTDVEIEFLERNYESMKTTDIARKLARSEQAVTRRANKNGLTKNITWTEDEDVYLAYFVYENDTDIGEAAIFLNRSRNAVKSRLVSLRKRDDSVGYIRRKWTEEEDEFLRQNYKIMSNKSLGESLRRTSAAIDYRKRFLKLKPSRAVSIHRNRIIDMAAKGYYRTEIAKELDINVIALNGFLAKNNIYCEKKPMRERDLSKFKMEATKIAERKLRC</sequence>
<name>A0A842FEK3_9LIST</name>
<dbReference type="EMBL" id="JAARZA010000011">
    <property type="protein sequence ID" value="MBC2242241.1"/>
    <property type="molecule type" value="Genomic_DNA"/>
</dbReference>
<dbReference type="AlphaFoldDB" id="A0A842FEK3"/>
<evidence type="ECO:0000313" key="2">
    <source>
        <dbReference type="Proteomes" id="UP000553016"/>
    </source>
</evidence>
<organism evidence="1 2">
    <name type="scientific">Listeria booriae</name>
    <dbReference type="NCBI Taxonomy" id="1552123"/>
    <lineage>
        <taxon>Bacteria</taxon>
        <taxon>Bacillati</taxon>
        <taxon>Bacillota</taxon>
        <taxon>Bacilli</taxon>
        <taxon>Bacillales</taxon>
        <taxon>Listeriaceae</taxon>
        <taxon>Listeria</taxon>
    </lineage>
</organism>